<dbReference type="AlphaFoldDB" id="A0A2P6MAW8"/>
<evidence type="ECO:0000256" key="2">
    <source>
        <dbReference type="ARBA" id="ARBA00022692"/>
    </source>
</evidence>
<dbReference type="Pfam" id="PF06305">
    <property type="entry name" value="LapA_dom"/>
    <property type="match status" value="1"/>
</dbReference>
<dbReference type="GO" id="GO:0005886">
    <property type="term" value="C:plasma membrane"/>
    <property type="evidence" value="ECO:0007669"/>
    <property type="project" value="InterPro"/>
</dbReference>
<keyword evidence="2 6" id="KW-0812">Transmembrane</keyword>
<feature type="region of interest" description="Disordered" evidence="5">
    <location>
        <begin position="79"/>
        <end position="100"/>
    </location>
</feature>
<feature type="domain" description="Lipopolysaccharide assembly protein A" evidence="7">
    <location>
        <begin position="23"/>
        <end position="75"/>
    </location>
</feature>
<dbReference type="RefSeq" id="WP_106989519.1">
    <property type="nucleotide sequence ID" value="NZ_JAVEVW010000034.1"/>
</dbReference>
<evidence type="ECO:0000256" key="3">
    <source>
        <dbReference type="ARBA" id="ARBA00022989"/>
    </source>
</evidence>
<keyword evidence="9" id="KW-1185">Reference proteome</keyword>
<evidence type="ECO:0000256" key="6">
    <source>
        <dbReference type="SAM" id="Phobius"/>
    </source>
</evidence>
<name>A0A2P6MAW8_9GAMM</name>
<comment type="caution">
    <text evidence="8">The sequence shown here is derived from an EMBL/GenBank/DDBJ whole genome shotgun (WGS) entry which is preliminary data.</text>
</comment>
<accession>A0A2P6MAW8</accession>
<evidence type="ECO:0000256" key="4">
    <source>
        <dbReference type="ARBA" id="ARBA00023136"/>
    </source>
</evidence>
<dbReference type="OrthoDB" id="6028404at2"/>
<evidence type="ECO:0000256" key="5">
    <source>
        <dbReference type="SAM" id="MobiDB-lite"/>
    </source>
</evidence>
<evidence type="ECO:0000256" key="1">
    <source>
        <dbReference type="ARBA" id="ARBA00022475"/>
    </source>
</evidence>
<dbReference type="InterPro" id="IPR010445">
    <property type="entry name" value="LapA_dom"/>
</dbReference>
<evidence type="ECO:0000313" key="9">
    <source>
        <dbReference type="Proteomes" id="UP000241736"/>
    </source>
</evidence>
<reference evidence="8 9" key="1">
    <citation type="submission" date="2018-03" db="EMBL/GenBank/DDBJ databases">
        <title>Arenimonas caeni sp. nov., isolated from activated sludge.</title>
        <authorList>
            <person name="Liu H."/>
        </authorList>
    </citation>
    <scope>NUCLEOTIDE SEQUENCE [LARGE SCALE GENOMIC DNA]</scope>
    <source>
        <strain evidence="9">z29</strain>
    </source>
</reference>
<keyword evidence="3 6" id="KW-1133">Transmembrane helix</keyword>
<dbReference type="Proteomes" id="UP000241736">
    <property type="component" value="Unassembled WGS sequence"/>
</dbReference>
<evidence type="ECO:0000259" key="7">
    <source>
        <dbReference type="Pfam" id="PF06305"/>
    </source>
</evidence>
<keyword evidence="4 6" id="KW-0472">Membrane</keyword>
<organism evidence="8 9">
    <name type="scientific">Arenimonas caeni</name>
    <dbReference type="NCBI Taxonomy" id="2058085"/>
    <lineage>
        <taxon>Bacteria</taxon>
        <taxon>Pseudomonadati</taxon>
        <taxon>Pseudomonadota</taxon>
        <taxon>Gammaproteobacteria</taxon>
        <taxon>Lysobacterales</taxon>
        <taxon>Lysobacteraceae</taxon>
        <taxon>Arenimonas</taxon>
    </lineage>
</organism>
<proteinExistence type="predicted"/>
<sequence length="100" mass="10320">MRLLKALIALLFVALGVLFGALNRDPVRIDLGLTHIESLSLGTSLLLAVLLGAVLAGVVITATVVWPLRHRLRRGAGKGQAADAAEAPAATPISAPEGHD</sequence>
<evidence type="ECO:0000313" key="8">
    <source>
        <dbReference type="EMBL" id="PRH83134.1"/>
    </source>
</evidence>
<dbReference type="EMBL" id="PVLF01000003">
    <property type="protein sequence ID" value="PRH83134.1"/>
    <property type="molecule type" value="Genomic_DNA"/>
</dbReference>
<protein>
    <submittedName>
        <fullName evidence="8">DUF1049 domain-containing protein</fullName>
    </submittedName>
</protein>
<gene>
    <name evidence="8" type="ORF">C6N40_02920</name>
</gene>
<feature type="transmembrane region" description="Helical" evidence="6">
    <location>
        <begin position="44"/>
        <end position="68"/>
    </location>
</feature>
<keyword evidence="1" id="KW-1003">Cell membrane</keyword>